<comment type="caution">
    <text evidence="2">The sequence shown here is derived from an EMBL/GenBank/DDBJ whole genome shotgun (WGS) entry which is preliminary data.</text>
</comment>
<organism evidence="2 3">
    <name type="scientific">Zostera marina</name>
    <name type="common">Eelgrass</name>
    <dbReference type="NCBI Taxonomy" id="29655"/>
    <lineage>
        <taxon>Eukaryota</taxon>
        <taxon>Viridiplantae</taxon>
        <taxon>Streptophyta</taxon>
        <taxon>Embryophyta</taxon>
        <taxon>Tracheophyta</taxon>
        <taxon>Spermatophyta</taxon>
        <taxon>Magnoliopsida</taxon>
        <taxon>Liliopsida</taxon>
        <taxon>Zosteraceae</taxon>
        <taxon>Zostera</taxon>
    </lineage>
</organism>
<name>A0A0K9PAV1_ZOSMR</name>
<evidence type="ECO:0000313" key="2">
    <source>
        <dbReference type="EMBL" id="KMZ66203.1"/>
    </source>
</evidence>
<dbReference type="EMBL" id="LFYR01000981">
    <property type="protein sequence ID" value="KMZ66203.1"/>
    <property type="molecule type" value="Genomic_DNA"/>
</dbReference>
<gene>
    <name evidence="2" type="ORF">ZOSMA_2G02130</name>
</gene>
<sequence>MVNQEFNQIVDPMEGGYEGDVDEGDVTDVDDVVGENDCYGPDIPRSNREIEVGGEVVDTNYLFWVSIMRNLYDDWDGDEEGWSSGFDEYRTNSEGNVSEDSDLGGVISSLHDEVQQGLRPDNE</sequence>
<feature type="region of interest" description="Disordered" evidence="1">
    <location>
        <begin position="80"/>
        <end position="105"/>
    </location>
</feature>
<protein>
    <submittedName>
        <fullName evidence="2">Uncharacterized protein</fullName>
    </submittedName>
</protein>
<keyword evidence="3" id="KW-1185">Reference proteome</keyword>
<reference evidence="3" key="1">
    <citation type="journal article" date="2016" name="Nature">
        <title>The genome of the seagrass Zostera marina reveals angiosperm adaptation to the sea.</title>
        <authorList>
            <person name="Olsen J.L."/>
            <person name="Rouze P."/>
            <person name="Verhelst B."/>
            <person name="Lin Y.-C."/>
            <person name="Bayer T."/>
            <person name="Collen J."/>
            <person name="Dattolo E."/>
            <person name="De Paoli E."/>
            <person name="Dittami S."/>
            <person name="Maumus F."/>
            <person name="Michel G."/>
            <person name="Kersting A."/>
            <person name="Lauritano C."/>
            <person name="Lohaus R."/>
            <person name="Toepel M."/>
            <person name="Tonon T."/>
            <person name="Vanneste K."/>
            <person name="Amirebrahimi M."/>
            <person name="Brakel J."/>
            <person name="Bostroem C."/>
            <person name="Chovatia M."/>
            <person name="Grimwood J."/>
            <person name="Jenkins J.W."/>
            <person name="Jueterbock A."/>
            <person name="Mraz A."/>
            <person name="Stam W.T."/>
            <person name="Tice H."/>
            <person name="Bornberg-Bauer E."/>
            <person name="Green P.J."/>
            <person name="Pearson G.A."/>
            <person name="Procaccini G."/>
            <person name="Duarte C.M."/>
            <person name="Schmutz J."/>
            <person name="Reusch T.B.H."/>
            <person name="Van de Peer Y."/>
        </authorList>
    </citation>
    <scope>NUCLEOTIDE SEQUENCE [LARGE SCALE GENOMIC DNA]</scope>
    <source>
        <strain evidence="3">cv. Finnish</strain>
    </source>
</reference>
<dbReference type="Proteomes" id="UP000036987">
    <property type="component" value="Unassembled WGS sequence"/>
</dbReference>
<evidence type="ECO:0000313" key="3">
    <source>
        <dbReference type="Proteomes" id="UP000036987"/>
    </source>
</evidence>
<dbReference type="AlphaFoldDB" id="A0A0K9PAV1"/>
<evidence type="ECO:0000256" key="1">
    <source>
        <dbReference type="SAM" id="MobiDB-lite"/>
    </source>
</evidence>
<proteinExistence type="predicted"/>
<accession>A0A0K9PAV1</accession>